<keyword evidence="3" id="KW-1185">Reference proteome</keyword>
<gene>
    <name evidence="2" type="ORF">PECAL_4P22500</name>
</gene>
<evidence type="ECO:0000313" key="2">
    <source>
        <dbReference type="EMBL" id="CAH0374937.1"/>
    </source>
</evidence>
<organism evidence="2 3">
    <name type="scientific">Pelagomonas calceolata</name>
    <dbReference type="NCBI Taxonomy" id="35677"/>
    <lineage>
        <taxon>Eukaryota</taxon>
        <taxon>Sar</taxon>
        <taxon>Stramenopiles</taxon>
        <taxon>Ochrophyta</taxon>
        <taxon>Pelagophyceae</taxon>
        <taxon>Pelagomonadales</taxon>
        <taxon>Pelagomonadaceae</taxon>
        <taxon>Pelagomonas</taxon>
    </lineage>
</organism>
<comment type="caution">
    <text evidence="2">The sequence shown here is derived from an EMBL/GenBank/DDBJ whole genome shotgun (WGS) entry which is preliminary data.</text>
</comment>
<dbReference type="AlphaFoldDB" id="A0A8J2SVY9"/>
<dbReference type="EMBL" id="CAKKNE010000004">
    <property type="protein sequence ID" value="CAH0374937.1"/>
    <property type="molecule type" value="Genomic_DNA"/>
</dbReference>
<evidence type="ECO:0000313" key="3">
    <source>
        <dbReference type="Proteomes" id="UP000789595"/>
    </source>
</evidence>
<accession>A0A8J2SVY9</accession>
<reference evidence="2" key="1">
    <citation type="submission" date="2021-11" db="EMBL/GenBank/DDBJ databases">
        <authorList>
            <consortium name="Genoscope - CEA"/>
            <person name="William W."/>
        </authorList>
    </citation>
    <scope>NUCLEOTIDE SEQUENCE</scope>
</reference>
<feature type="region of interest" description="Disordered" evidence="1">
    <location>
        <begin position="31"/>
        <end position="51"/>
    </location>
</feature>
<feature type="non-terminal residue" evidence="2">
    <location>
        <position position="202"/>
    </location>
</feature>
<proteinExistence type="predicted"/>
<name>A0A8J2SVY9_9STRA</name>
<sequence length="202" mass="22259">MNSNDAMTRSRNDRRPLAATTAARRLLLTYPRASEPAPPAMTRTNASKKSHRVARTQAALKRTTQDGVPQTVAKPLICMSMGIASEQKSLEVVVSSNKPSTRAHAPITAGTAQSRGRASIVIGRERVRVVYWARWGCSLVCGAARVCVVLGERPLRGSIFFVGQQLRETARMRPRGDCLNRYASWDPRGRLVASFWLLSLDL</sequence>
<protein>
    <submittedName>
        <fullName evidence="2">Uncharacterized protein</fullName>
    </submittedName>
</protein>
<evidence type="ECO:0000256" key="1">
    <source>
        <dbReference type="SAM" id="MobiDB-lite"/>
    </source>
</evidence>
<dbReference type="Proteomes" id="UP000789595">
    <property type="component" value="Unassembled WGS sequence"/>
</dbReference>